<keyword evidence="7" id="KW-1185">Reference proteome</keyword>
<proteinExistence type="inferred from homology"/>
<dbReference type="AlphaFoldDB" id="A0A2U2DLF0"/>
<dbReference type="Proteomes" id="UP000245252">
    <property type="component" value="Unassembled WGS sequence"/>
</dbReference>
<dbReference type="Pfam" id="PF13458">
    <property type="entry name" value="Peripla_BP_6"/>
    <property type="match status" value="1"/>
</dbReference>
<dbReference type="SUPFAM" id="SSF53822">
    <property type="entry name" value="Periplasmic binding protein-like I"/>
    <property type="match status" value="1"/>
</dbReference>
<dbReference type="OrthoDB" id="9791590at2"/>
<organism evidence="6 7">
    <name type="scientific">Metarhizobium album</name>
    <dbReference type="NCBI Taxonomy" id="2182425"/>
    <lineage>
        <taxon>Bacteria</taxon>
        <taxon>Pseudomonadati</taxon>
        <taxon>Pseudomonadota</taxon>
        <taxon>Alphaproteobacteria</taxon>
        <taxon>Hyphomicrobiales</taxon>
        <taxon>Rhizobiaceae</taxon>
        <taxon>Metarhizobium</taxon>
    </lineage>
</organism>
<feature type="chain" id="PRO_5015464415" description="Leucine-binding protein domain-containing protein" evidence="4">
    <location>
        <begin position="25"/>
        <end position="379"/>
    </location>
</feature>
<keyword evidence="3" id="KW-0029">Amino-acid transport</keyword>
<comment type="similarity">
    <text evidence="1">Belongs to the leucine-binding protein family.</text>
</comment>
<dbReference type="EMBL" id="QFBC01000012">
    <property type="protein sequence ID" value="PWE54138.1"/>
    <property type="molecule type" value="Genomic_DNA"/>
</dbReference>
<gene>
    <name evidence="6" type="ORF">DEM27_22855</name>
</gene>
<accession>A0A2U2DLF0</accession>
<dbReference type="InterPro" id="IPR051010">
    <property type="entry name" value="BCAA_transport"/>
</dbReference>
<dbReference type="Gene3D" id="3.40.50.2300">
    <property type="match status" value="2"/>
</dbReference>
<evidence type="ECO:0000313" key="7">
    <source>
        <dbReference type="Proteomes" id="UP000245252"/>
    </source>
</evidence>
<feature type="domain" description="Leucine-binding protein" evidence="5">
    <location>
        <begin position="28"/>
        <end position="372"/>
    </location>
</feature>
<feature type="signal peptide" evidence="4">
    <location>
        <begin position="1"/>
        <end position="24"/>
    </location>
</feature>
<comment type="caution">
    <text evidence="6">The sequence shown here is derived from an EMBL/GenBank/DDBJ whole genome shotgun (WGS) entry which is preliminary data.</text>
</comment>
<evidence type="ECO:0000313" key="6">
    <source>
        <dbReference type="EMBL" id="PWE54138.1"/>
    </source>
</evidence>
<evidence type="ECO:0000256" key="4">
    <source>
        <dbReference type="SAM" id="SignalP"/>
    </source>
</evidence>
<dbReference type="PANTHER" id="PTHR30483">
    <property type="entry name" value="LEUCINE-SPECIFIC-BINDING PROTEIN"/>
    <property type="match status" value="1"/>
</dbReference>
<evidence type="ECO:0000256" key="1">
    <source>
        <dbReference type="ARBA" id="ARBA00010062"/>
    </source>
</evidence>
<sequence>MFHMRNQFFAGMVSVLAMAGAAQAEDIYKIGISAGLTGYAATVDRAWSDGVQTAVDVLNAKGGIMGRKLEVVVEDNRSNPQEAVTVYRKMVSSDGVNIFSSGCVSAGNAAAAPMVAKSEIPMILCSILPKQERDVVWAFTTLPPAGFEIEKRFEYLRDKTQIRKVGVLHDPTPYALLQKDVAEKVAEKFGIEVVAVEAYKQDDADLSVQLSKMQAAGAGAVMKIGLGGTTLTAAKNLKQLGSDMLLLTSLEDLAVFKPVAEVLGDKFFFVASPSQVFEAYPDGPLKQAIGQFLQPWREKFGDRDPNWASRGWDSIMLTAAAIEKGQSFEGPAVRENLEKITGFQGTTGTYDFAPDKHQGISTNPFVVAQIIDGQVRIAQ</sequence>
<dbReference type="RefSeq" id="WP_109460545.1">
    <property type="nucleotide sequence ID" value="NZ_QFBC01000012.1"/>
</dbReference>
<dbReference type="InterPro" id="IPR028081">
    <property type="entry name" value="Leu-bd"/>
</dbReference>
<evidence type="ECO:0000259" key="5">
    <source>
        <dbReference type="Pfam" id="PF13458"/>
    </source>
</evidence>
<keyword evidence="2 4" id="KW-0732">Signal</keyword>
<keyword evidence="3" id="KW-0813">Transport</keyword>
<name>A0A2U2DLF0_9HYPH</name>
<dbReference type="PANTHER" id="PTHR30483:SF6">
    <property type="entry name" value="PERIPLASMIC BINDING PROTEIN OF ABC TRANSPORTER FOR NATURAL AMINO ACIDS"/>
    <property type="match status" value="1"/>
</dbReference>
<reference evidence="6 7" key="1">
    <citation type="submission" date="2018-05" db="EMBL/GenBank/DDBJ databases">
        <title>The draft genome of strain NS-104.</title>
        <authorList>
            <person name="Hang P."/>
            <person name="Jiang J."/>
        </authorList>
    </citation>
    <scope>NUCLEOTIDE SEQUENCE [LARGE SCALE GENOMIC DNA]</scope>
    <source>
        <strain evidence="6 7">NS-104</strain>
    </source>
</reference>
<dbReference type="GO" id="GO:0006865">
    <property type="term" value="P:amino acid transport"/>
    <property type="evidence" value="ECO:0007669"/>
    <property type="project" value="UniProtKB-KW"/>
</dbReference>
<evidence type="ECO:0000256" key="2">
    <source>
        <dbReference type="ARBA" id="ARBA00022729"/>
    </source>
</evidence>
<evidence type="ECO:0000256" key="3">
    <source>
        <dbReference type="ARBA" id="ARBA00022970"/>
    </source>
</evidence>
<dbReference type="InterPro" id="IPR028082">
    <property type="entry name" value="Peripla_BP_I"/>
</dbReference>
<protein>
    <recommendedName>
        <fullName evidence="5">Leucine-binding protein domain-containing protein</fullName>
    </recommendedName>
</protein>